<dbReference type="AlphaFoldDB" id="B6UZ04"/>
<evidence type="ECO:0000313" key="1">
    <source>
        <dbReference type="EMBL" id="ACI63127.1"/>
    </source>
</evidence>
<accession>B6UZ04</accession>
<reference evidence="1" key="1">
    <citation type="journal article" date="2009" name="Antimicrob. Agents Chemother.">
        <title>Genetic organization of transposase regions surrounding blaKPC carbapenemase genes on plasmids from Klebsiella strains isolated in a New York City hospital.</title>
        <authorList>
            <person name="Gootz T.D."/>
            <person name="Lescoe M.K."/>
            <person name="Dib-Hajj F."/>
            <person name="Dougherty B.A."/>
            <person name="He W."/>
            <person name="Della-Latta P."/>
            <person name="Huard R.C."/>
        </authorList>
    </citation>
    <scope>NUCLEOTIDE SEQUENCE</scope>
    <source>
        <strain evidence="1">9</strain>
        <plasmid evidence="1">9</plasmid>
    </source>
</reference>
<protein>
    <submittedName>
        <fullName evidence="1">Uncharacterized protein</fullName>
    </submittedName>
</protein>
<dbReference type="EMBL" id="FJ223607">
    <property type="protein sequence ID" value="ACI63127.1"/>
    <property type="molecule type" value="Genomic_DNA"/>
</dbReference>
<organism evidence="1">
    <name type="scientific">Klebsiella pneumoniae</name>
    <dbReference type="NCBI Taxonomy" id="573"/>
    <lineage>
        <taxon>Bacteria</taxon>
        <taxon>Pseudomonadati</taxon>
        <taxon>Pseudomonadota</taxon>
        <taxon>Gammaproteobacteria</taxon>
        <taxon>Enterobacterales</taxon>
        <taxon>Enterobacteriaceae</taxon>
        <taxon>Klebsiella/Raoultella group</taxon>
        <taxon>Klebsiella</taxon>
        <taxon>Klebsiella pneumoniae complex</taxon>
    </lineage>
</organism>
<keyword evidence="1" id="KW-0614">Plasmid</keyword>
<sequence length="58" mass="6603">MTGSYEREADFRSLRKLPFREVAVHKSPVKEGMVAHSINFASIFSQTGRYRLPISFVG</sequence>
<name>B6UZ04_KLEPN</name>
<geneLocation type="plasmid" evidence="1">
    <name>9</name>
</geneLocation>
<proteinExistence type="predicted"/>